<feature type="signal peptide" evidence="1">
    <location>
        <begin position="1"/>
        <end position="29"/>
    </location>
</feature>
<dbReference type="GeneID" id="54581283"/>
<dbReference type="InterPro" id="IPR038883">
    <property type="entry name" value="AN11006-like"/>
</dbReference>
<organism evidence="2 3">
    <name type="scientific">Trematosphaeria pertusa</name>
    <dbReference type="NCBI Taxonomy" id="390896"/>
    <lineage>
        <taxon>Eukaryota</taxon>
        <taxon>Fungi</taxon>
        <taxon>Dikarya</taxon>
        <taxon>Ascomycota</taxon>
        <taxon>Pezizomycotina</taxon>
        <taxon>Dothideomycetes</taxon>
        <taxon>Pleosporomycetidae</taxon>
        <taxon>Pleosporales</taxon>
        <taxon>Massarineae</taxon>
        <taxon>Trematosphaeriaceae</taxon>
        <taxon>Trematosphaeria</taxon>
    </lineage>
</organism>
<dbReference type="RefSeq" id="XP_033690231.1">
    <property type="nucleotide sequence ID" value="XM_033827953.1"/>
</dbReference>
<proteinExistence type="predicted"/>
<keyword evidence="3" id="KW-1185">Reference proteome</keyword>
<reference evidence="2" key="1">
    <citation type="journal article" date="2020" name="Stud. Mycol.">
        <title>101 Dothideomycetes genomes: a test case for predicting lifestyles and emergence of pathogens.</title>
        <authorList>
            <person name="Haridas S."/>
            <person name="Albert R."/>
            <person name="Binder M."/>
            <person name="Bloem J."/>
            <person name="Labutti K."/>
            <person name="Salamov A."/>
            <person name="Andreopoulos B."/>
            <person name="Baker S."/>
            <person name="Barry K."/>
            <person name="Bills G."/>
            <person name="Bluhm B."/>
            <person name="Cannon C."/>
            <person name="Castanera R."/>
            <person name="Culley D."/>
            <person name="Daum C."/>
            <person name="Ezra D."/>
            <person name="Gonzalez J."/>
            <person name="Henrissat B."/>
            <person name="Kuo A."/>
            <person name="Liang C."/>
            <person name="Lipzen A."/>
            <person name="Lutzoni F."/>
            <person name="Magnuson J."/>
            <person name="Mondo S."/>
            <person name="Nolan M."/>
            <person name="Ohm R."/>
            <person name="Pangilinan J."/>
            <person name="Park H.-J."/>
            <person name="Ramirez L."/>
            <person name="Alfaro M."/>
            <person name="Sun H."/>
            <person name="Tritt A."/>
            <person name="Yoshinaga Y."/>
            <person name="Zwiers L.-H."/>
            <person name="Turgeon B."/>
            <person name="Goodwin S."/>
            <person name="Spatafora J."/>
            <person name="Crous P."/>
            <person name="Grigoriev I."/>
        </authorList>
    </citation>
    <scope>NUCLEOTIDE SEQUENCE</scope>
    <source>
        <strain evidence="2">CBS 122368</strain>
    </source>
</reference>
<feature type="chain" id="PRO_5025676808" description="F-box domain-containing protein" evidence="1">
    <location>
        <begin position="30"/>
        <end position="217"/>
    </location>
</feature>
<dbReference type="PANTHER" id="PTHR42085">
    <property type="entry name" value="F-BOX DOMAIN-CONTAINING PROTEIN"/>
    <property type="match status" value="1"/>
</dbReference>
<accession>A0A6A6IYU6</accession>
<dbReference type="PANTHER" id="PTHR42085:SF1">
    <property type="entry name" value="F-BOX DOMAIN-CONTAINING PROTEIN"/>
    <property type="match status" value="1"/>
</dbReference>
<sequence length="217" mass="24551">MPAKPTSRLLTLPLELRLLIYELLWVPLASKIHPKTSTVHSHNVTSSASSSLELLLVCRQIYAEAHQTAYTRHTFALSRCFDTSPLHDLPRSYPYNLVTSLLIPGYRPPYSCPTAYPVRCYTFKELCSLVRRFRNLKSIVVVADTAGSDGIRRSILSRKAHVEFRMRKARRLQDEGFVPSYDITCLKRGCGWRLNVTVGEGVIKTADLLLCVLQDEG</sequence>
<dbReference type="EMBL" id="ML987190">
    <property type="protein sequence ID" value="KAF2255227.1"/>
    <property type="molecule type" value="Genomic_DNA"/>
</dbReference>
<evidence type="ECO:0000313" key="3">
    <source>
        <dbReference type="Proteomes" id="UP000800094"/>
    </source>
</evidence>
<protein>
    <recommendedName>
        <fullName evidence="4">F-box domain-containing protein</fullName>
    </recommendedName>
</protein>
<keyword evidence="1" id="KW-0732">Signal</keyword>
<gene>
    <name evidence="2" type="ORF">BU26DRAFT_514978</name>
</gene>
<name>A0A6A6IYU6_9PLEO</name>
<dbReference type="OrthoDB" id="3797024at2759"/>
<dbReference type="AlphaFoldDB" id="A0A6A6IYU6"/>
<evidence type="ECO:0008006" key="4">
    <source>
        <dbReference type="Google" id="ProtNLM"/>
    </source>
</evidence>
<evidence type="ECO:0000313" key="2">
    <source>
        <dbReference type="EMBL" id="KAF2255227.1"/>
    </source>
</evidence>
<evidence type="ECO:0000256" key="1">
    <source>
        <dbReference type="SAM" id="SignalP"/>
    </source>
</evidence>
<dbReference type="Proteomes" id="UP000800094">
    <property type="component" value="Unassembled WGS sequence"/>
</dbReference>